<dbReference type="Proteomes" id="UP000447355">
    <property type="component" value="Unassembled WGS sequence"/>
</dbReference>
<dbReference type="RefSeq" id="WP_161085468.1">
    <property type="nucleotide sequence ID" value="NZ_WWCX01000045.1"/>
</dbReference>
<organism evidence="2 3">
    <name type="scientific">Duganella vulcania</name>
    <dbReference type="NCBI Taxonomy" id="2692166"/>
    <lineage>
        <taxon>Bacteria</taxon>
        <taxon>Pseudomonadati</taxon>
        <taxon>Pseudomonadota</taxon>
        <taxon>Betaproteobacteria</taxon>
        <taxon>Burkholderiales</taxon>
        <taxon>Oxalobacteraceae</taxon>
        <taxon>Telluria group</taxon>
        <taxon>Duganella</taxon>
    </lineage>
</organism>
<reference evidence="2" key="1">
    <citation type="submission" date="2019-12" db="EMBL/GenBank/DDBJ databases">
        <title>Novel species isolated from a subtropical stream in China.</title>
        <authorList>
            <person name="Lu H."/>
        </authorList>
    </citation>
    <scope>NUCLEOTIDE SEQUENCE [LARGE SCALE GENOMIC DNA]</scope>
    <source>
        <strain evidence="2">FT81W</strain>
    </source>
</reference>
<comment type="caution">
    <text evidence="2">The sequence shown here is derived from an EMBL/GenBank/DDBJ whole genome shotgun (WGS) entry which is preliminary data.</text>
</comment>
<keyword evidence="1" id="KW-0472">Membrane</keyword>
<dbReference type="AlphaFoldDB" id="A0A845GSW1"/>
<accession>A0A845GSW1</accession>
<feature type="transmembrane region" description="Helical" evidence="1">
    <location>
        <begin position="16"/>
        <end position="36"/>
    </location>
</feature>
<protein>
    <recommendedName>
        <fullName evidence="4">Transmembrane anchor protein</fullName>
    </recommendedName>
</protein>
<keyword evidence="1" id="KW-1133">Transmembrane helix</keyword>
<sequence>MSESLHIIAPAPKKELLRGVLAACAIAAVLLTFAVLPAEYGIDPTGAGKLLGLTGLHQESREEGPPSSGFANTEAIATTLSNVAAKGEERSLTIAARQQTPYRSDTMDVTLPPGKGLEVKTRLAKGQALAYTWKTSAGELLLQDFHGEPPNAGKDEFESFIKDKAVSESRGVLIAPFTGEHGWYWKNTSAAPVTLTLQTSGFYSDIVRK</sequence>
<evidence type="ECO:0000313" key="3">
    <source>
        <dbReference type="Proteomes" id="UP000447355"/>
    </source>
</evidence>
<keyword evidence="1" id="KW-0812">Transmembrane</keyword>
<evidence type="ECO:0008006" key="4">
    <source>
        <dbReference type="Google" id="ProtNLM"/>
    </source>
</evidence>
<name>A0A845GSW1_9BURK</name>
<dbReference type="EMBL" id="WWCX01000045">
    <property type="protein sequence ID" value="MYM96452.1"/>
    <property type="molecule type" value="Genomic_DNA"/>
</dbReference>
<gene>
    <name evidence="2" type="ORF">GTP90_21560</name>
</gene>
<evidence type="ECO:0000313" key="2">
    <source>
        <dbReference type="EMBL" id="MYM96452.1"/>
    </source>
</evidence>
<evidence type="ECO:0000256" key="1">
    <source>
        <dbReference type="SAM" id="Phobius"/>
    </source>
</evidence>
<proteinExistence type="predicted"/>